<evidence type="ECO:0000256" key="1">
    <source>
        <dbReference type="SAM" id="MobiDB-lite"/>
    </source>
</evidence>
<protein>
    <submittedName>
        <fullName evidence="2">Nitroreductase</fullName>
    </submittedName>
</protein>
<sequence length="149" mass="16608">MSATQVRIETIIDAVDVACRAPSLHNSQPWRWVATDHGVDLYADPDRMIRAADSTGREALISCGAVLDHFRVAMAAAGWSITVERLPEPSDPRHIARIRFATATEVTAEQKRRPMRSWCAAQTVCRSARRGTGTYPAKPERPVRSRTIR</sequence>
<name>A0A379MMD8_9MYCO</name>
<dbReference type="SUPFAM" id="SSF55469">
    <property type="entry name" value="FMN-dependent nitroreductase-like"/>
    <property type="match status" value="1"/>
</dbReference>
<reference evidence="2 3" key="1">
    <citation type="submission" date="2018-06" db="EMBL/GenBank/DDBJ databases">
        <authorList>
            <consortium name="Pathogen Informatics"/>
            <person name="Doyle S."/>
        </authorList>
    </citation>
    <scope>NUCLEOTIDE SEQUENCE [LARGE SCALE GENOMIC DNA]</scope>
    <source>
        <strain evidence="2 3">NCTC10742</strain>
    </source>
</reference>
<accession>A0A379MMD8</accession>
<gene>
    <name evidence="2" type="ORF">NCTC10742_06145</name>
</gene>
<feature type="region of interest" description="Disordered" evidence="1">
    <location>
        <begin position="130"/>
        <end position="149"/>
    </location>
</feature>
<dbReference type="Proteomes" id="UP000254291">
    <property type="component" value="Unassembled WGS sequence"/>
</dbReference>
<evidence type="ECO:0000313" key="2">
    <source>
        <dbReference type="EMBL" id="SUE32781.1"/>
    </source>
</evidence>
<dbReference type="GO" id="GO:0016491">
    <property type="term" value="F:oxidoreductase activity"/>
    <property type="evidence" value="ECO:0007669"/>
    <property type="project" value="InterPro"/>
</dbReference>
<organism evidence="2 3">
    <name type="scientific">Mycolicibacterium gilvum</name>
    <dbReference type="NCBI Taxonomy" id="1804"/>
    <lineage>
        <taxon>Bacteria</taxon>
        <taxon>Bacillati</taxon>
        <taxon>Actinomycetota</taxon>
        <taxon>Actinomycetes</taxon>
        <taxon>Mycobacteriales</taxon>
        <taxon>Mycobacteriaceae</taxon>
        <taxon>Mycolicibacterium</taxon>
    </lineage>
</organism>
<dbReference type="InterPro" id="IPR000415">
    <property type="entry name" value="Nitroreductase-like"/>
</dbReference>
<evidence type="ECO:0000313" key="3">
    <source>
        <dbReference type="Proteomes" id="UP000254291"/>
    </source>
</evidence>
<proteinExistence type="predicted"/>
<dbReference type="AlphaFoldDB" id="A0A379MMD8"/>
<dbReference type="Gene3D" id="3.40.109.10">
    <property type="entry name" value="NADH Oxidase"/>
    <property type="match status" value="1"/>
</dbReference>
<dbReference type="EMBL" id="UGQM01000010">
    <property type="protein sequence ID" value="SUE32781.1"/>
    <property type="molecule type" value="Genomic_DNA"/>
</dbReference>